<evidence type="ECO:0000256" key="1">
    <source>
        <dbReference type="ARBA" id="ARBA00004651"/>
    </source>
</evidence>
<feature type="transmembrane region" description="Helical" evidence="8">
    <location>
        <begin position="143"/>
        <end position="161"/>
    </location>
</feature>
<feature type="transmembrane region" description="Helical" evidence="8">
    <location>
        <begin position="301"/>
        <end position="320"/>
    </location>
</feature>
<evidence type="ECO:0000256" key="4">
    <source>
        <dbReference type="ARBA" id="ARBA00022679"/>
    </source>
</evidence>
<keyword evidence="10" id="KW-1185">Reference proteome</keyword>
<evidence type="ECO:0000256" key="2">
    <source>
        <dbReference type="ARBA" id="ARBA00022475"/>
    </source>
</evidence>
<dbReference type="EMBL" id="CP088295">
    <property type="protein sequence ID" value="UUY06042.1"/>
    <property type="molecule type" value="Genomic_DNA"/>
</dbReference>
<evidence type="ECO:0000256" key="3">
    <source>
        <dbReference type="ARBA" id="ARBA00022676"/>
    </source>
</evidence>
<dbReference type="PANTHER" id="PTHR33908:SF11">
    <property type="entry name" value="MEMBRANE PROTEIN"/>
    <property type="match status" value="1"/>
</dbReference>
<evidence type="ECO:0008006" key="11">
    <source>
        <dbReference type="Google" id="ProtNLM"/>
    </source>
</evidence>
<dbReference type="InterPro" id="IPR050297">
    <property type="entry name" value="LipidA_mod_glycosyltrf_83"/>
</dbReference>
<feature type="transmembrane region" description="Helical" evidence="8">
    <location>
        <begin position="356"/>
        <end position="376"/>
    </location>
</feature>
<accession>A0ABY5PN98</accession>
<proteinExistence type="predicted"/>
<feature type="transmembrane region" description="Helical" evidence="8">
    <location>
        <begin position="12"/>
        <end position="40"/>
    </location>
</feature>
<keyword evidence="5 8" id="KW-0812">Transmembrane</keyword>
<keyword evidence="3" id="KW-0328">Glycosyltransferase</keyword>
<dbReference type="RefSeq" id="WP_353866473.1">
    <property type="nucleotide sequence ID" value="NZ_CP088295.1"/>
</dbReference>
<evidence type="ECO:0000313" key="9">
    <source>
        <dbReference type="EMBL" id="UUY06042.1"/>
    </source>
</evidence>
<sequence>MPMRVCAARRLEGLAVFTVFTLLFGALGYWVVCVLHVVPFEALDRLTRATMVWHNDPPKLAAIGFAFPPLITVVLLPFVLVGSMGSSLVALPVCSAIFGGITMVALHRVLARAEVGPARFLLLLLIAANPLIAFAAATGGGDIVGIALITVAMGALVAWYATVDTRYLVSGGLAFAMACVASYHFIGWLLLGAGVVGVTLMRHRADEGEIEGSLVMFLTPGVFVLALWALFNAIVIGDPLSWLTDSATTTVNAASSSAISTDVAGVAEQTFRLVLAGAPIALVVLPALVACAVLQRNELAAWLALFGAFAVVTPAVLALTRDDVSQIALREALPILVVALVGIAWLHQSLPGARTLVAALAGIGLLVSIPITWNALDTYRYQSMEQAFHRAISTGEDQEGTRSRGGLEVGVLSERAMAEFLKTDGRRTLADNAQTFGVIALTGDPRQFLDRADAGDDRWRAAAARPPADVRYFLFAKNAPSDELRRLYPQAARGNDPRFLTVFDTPRYRLVAVPAGLGRTSRIAAVRAGETSARPTTRSPEGP</sequence>
<evidence type="ECO:0000256" key="7">
    <source>
        <dbReference type="ARBA" id="ARBA00023136"/>
    </source>
</evidence>
<reference evidence="10" key="1">
    <citation type="submission" date="2021-11" db="EMBL/GenBank/DDBJ databases">
        <title>Cultivation dependent microbiological survey of springs from the worlds oldest radium mine currently devoted to the extraction of radon-saturated water.</title>
        <authorList>
            <person name="Kapinusova G."/>
            <person name="Smrhova T."/>
            <person name="Strejcek M."/>
            <person name="Suman J."/>
            <person name="Jani K."/>
            <person name="Pajer P."/>
            <person name="Uhlik O."/>
        </authorList>
    </citation>
    <scope>NUCLEOTIDE SEQUENCE [LARGE SCALE GENOMIC DNA]</scope>
    <source>
        <strain evidence="10">J379</strain>
    </source>
</reference>
<feature type="transmembrane region" description="Helical" evidence="8">
    <location>
        <begin position="173"/>
        <end position="201"/>
    </location>
</feature>
<comment type="subcellular location">
    <subcellularLocation>
        <location evidence="1">Cell membrane</location>
        <topology evidence="1">Multi-pass membrane protein</topology>
    </subcellularLocation>
</comment>
<dbReference type="PANTHER" id="PTHR33908">
    <property type="entry name" value="MANNOSYLTRANSFERASE YKCB-RELATED"/>
    <property type="match status" value="1"/>
</dbReference>
<evidence type="ECO:0000256" key="5">
    <source>
        <dbReference type="ARBA" id="ARBA00022692"/>
    </source>
</evidence>
<feature type="transmembrane region" description="Helical" evidence="8">
    <location>
        <begin position="118"/>
        <end position="136"/>
    </location>
</feature>
<evidence type="ECO:0000256" key="8">
    <source>
        <dbReference type="SAM" id="Phobius"/>
    </source>
</evidence>
<name>A0ABY5PN98_9ACTN</name>
<evidence type="ECO:0000256" key="6">
    <source>
        <dbReference type="ARBA" id="ARBA00022989"/>
    </source>
</evidence>
<feature type="transmembrane region" description="Helical" evidence="8">
    <location>
        <begin position="60"/>
        <end position="81"/>
    </location>
</feature>
<gene>
    <name evidence="9" type="ORF">LRS13_11160</name>
</gene>
<keyword evidence="6 8" id="KW-1133">Transmembrane helix</keyword>
<keyword evidence="7 8" id="KW-0472">Membrane</keyword>
<keyword evidence="4" id="KW-0808">Transferase</keyword>
<protein>
    <recommendedName>
        <fullName evidence="11">Glycosyltransferase RgtA/B/C/D-like domain-containing protein</fullName>
    </recommendedName>
</protein>
<dbReference type="Proteomes" id="UP001058860">
    <property type="component" value="Chromosome"/>
</dbReference>
<feature type="transmembrane region" description="Helical" evidence="8">
    <location>
        <begin position="88"/>
        <end position="106"/>
    </location>
</feature>
<feature type="transmembrane region" description="Helical" evidence="8">
    <location>
        <begin position="213"/>
        <end position="235"/>
    </location>
</feature>
<feature type="transmembrane region" description="Helical" evidence="8">
    <location>
        <begin position="332"/>
        <end position="350"/>
    </location>
</feature>
<organism evidence="9 10">
    <name type="scientific">Svornostia abyssi</name>
    <dbReference type="NCBI Taxonomy" id="2898438"/>
    <lineage>
        <taxon>Bacteria</taxon>
        <taxon>Bacillati</taxon>
        <taxon>Actinomycetota</taxon>
        <taxon>Thermoleophilia</taxon>
        <taxon>Solirubrobacterales</taxon>
        <taxon>Baekduiaceae</taxon>
        <taxon>Svornostia</taxon>
    </lineage>
</organism>
<keyword evidence="2" id="KW-1003">Cell membrane</keyword>
<evidence type="ECO:0000313" key="10">
    <source>
        <dbReference type="Proteomes" id="UP001058860"/>
    </source>
</evidence>
<feature type="transmembrane region" description="Helical" evidence="8">
    <location>
        <begin position="273"/>
        <end position="295"/>
    </location>
</feature>